<organism evidence="3">
    <name type="scientific">marine sediment metagenome</name>
    <dbReference type="NCBI Taxonomy" id="412755"/>
    <lineage>
        <taxon>unclassified sequences</taxon>
        <taxon>metagenomes</taxon>
        <taxon>ecological metagenomes</taxon>
    </lineage>
</organism>
<dbReference type="Gene3D" id="3.30.1360.210">
    <property type="match status" value="1"/>
</dbReference>
<protein>
    <submittedName>
        <fullName evidence="3">Uncharacterized protein</fullName>
    </submittedName>
</protein>
<reference evidence="3" key="1">
    <citation type="journal article" date="2015" name="Nature">
        <title>Complex archaea that bridge the gap between prokaryotes and eukaryotes.</title>
        <authorList>
            <person name="Spang A."/>
            <person name="Saw J.H."/>
            <person name="Jorgensen S.L."/>
            <person name="Zaremba-Niedzwiedzka K."/>
            <person name="Martijn J."/>
            <person name="Lind A.E."/>
            <person name="van Eijk R."/>
            <person name="Schleper C."/>
            <person name="Guy L."/>
            <person name="Ettema T.J."/>
        </authorList>
    </citation>
    <scope>NUCLEOTIDE SEQUENCE</scope>
</reference>
<name>A0A0F8WBC7_9ZZZZ</name>
<proteinExistence type="predicted"/>
<keyword evidence="1" id="KW-0689">Ribosomal protein</keyword>
<dbReference type="GO" id="GO:0006412">
    <property type="term" value="P:translation"/>
    <property type="evidence" value="ECO:0007669"/>
    <property type="project" value="InterPro"/>
</dbReference>
<dbReference type="GO" id="GO:1990904">
    <property type="term" value="C:ribonucleoprotein complex"/>
    <property type="evidence" value="ECO:0007669"/>
    <property type="project" value="UniProtKB-KW"/>
</dbReference>
<dbReference type="EMBL" id="LAZR01066142">
    <property type="protein sequence ID" value="KKK54152.1"/>
    <property type="molecule type" value="Genomic_DNA"/>
</dbReference>
<dbReference type="Pfam" id="PF01776">
    <property type="entry name" value="Ribosomal_L22e"/>
    <property type="match status" value="1"/>
</dbReference>
<dbReference type="InterPro" id="IPR002671">
    <property type="entry name" value="Ribosomal_eL22"/>
</dbReference>
<gene>
    <name evidence="3" type="ORF">LCGC14_3087620</name>
</gene>
<dbReference type="AlphaFoldDB" id="A0A0F8WBC7"/>
<evidence type="ECO:0000256" key="1">
    <source>
        <dbReference type="ARBA" id="ARBA00022980"/>
    </source>
</evidence>
<evidence type="ECO:0000313" key="3">
    <source>
        <dbReference type="EMBL" id="KKK54152.1"/>
    </source>
</evidence>
<feature type="non-terminal residue" evidence="3">
    <location>
        <position position="1"/>
    </location>
</feature>
<comment type="caution">
    <text evidence="3">The sequence shown here is derived from an EMBL/GenBank/DDBJ whole genome shotgun (WGS) entry which is preliminary data.</text>
</comment>
<accession>A0A0F8WBC7</accession>
<dbReference type="GO" id="GO:0003735">
    <property type="term" value="F:structural constituent of ribosome"/>
    <property type="evidence" value="ECO:0007669"/>
    <property type="project" value="InterPro"/>
</dbReference>
<keyword evidence="2" id="KW-0687">Ribonucleoprotein</keyword>
<dbReference type="InterPro" id="IPR038526">
    <property type="entry name" value="Ribosomal_eL22_sf"/>
</dbReference>
<dbReference type="GO" id="GO:0005840">
    <property type="term" value="C:ribosome"/>
    <property type="evidence" value="ECO:0007669"/>
    <property type="project" value="UniProtKB-KW"/>
</dbReference>
<evidence type="ECO:0000256" key="2">
    <source>
        <dbReference type="ARBA" id="ARBA00023274"/>
    </source>
</evidence>
<sequence>LVIDLIRFLSEALPQITLNRQGKKIEVEMPIKLSKRALRLRIKKFLYKKGLHEDFRPISYKSSDIEGYTIKEKKVIQLSYY</sequence>